<evidence type="ECO:0000313" key="2">
    <source>
        <dbReference type="EMBL" id="THD19197.1"/>
    </source>
</evidence>
<comment type="caution">
    <text evidence="2">The sequence shown here is derived from an EMBL/GenBank/DDBJ whole genome shotgun (WGS) entry which is preliminary data.</text>
</comment>
<dbReference type="EMBL" id="JXXN02007060">
    <property type="protein sequence ID" value="THD19197.1"/>
    <property type="molecule type" value="Genomic_DNA"/>
</dbReference>
<keyword evidence="1" id="KW-0175">Coiled coil</keyword>
<sequence length="411" mass="47904">MCSVEALSNAEIIRSIYKLTGKDIESVDSLTRADFQDEILWQLVTIIFDMPPVPFKRIFLIKLINKLVEDLQFPYPLRIGDFGEERDLKKWLPFLSCLILFIENQSKLRFGEELLIEMRAAKIAHANLLEVISVKEKQLEALHTERRSKQSTIDQLLRRVDELTIQVRETQKAAAEAEAQFDSMKAENVNAKKQCETLQNEILSMKEDFEACSKRRLRDIHSLPEMNAELQERLMSVEIEMHRAFEVRNSTMDQITGINRYEPLLDQLKDILAETEEWKTKYITVHQTEKEKLAELEQVKRELEEAQSEKCELTHAAMDLQNQMMRKKLLLANKKKGTQASKKSAMKEIDSINSDNSETQQSNKQLEQKCVLYEEQLKLEREGIAEMLPRLKEADRLGRLLCELRKEFSSV</sequence>
<evidence type="ECO:0000256" key="1">
    <source>
        <dbReference type="SAM" id="Coils"/>
    </source>
</evidence>
<reference evidence="2" key="1">
    <citation type="submission" date="2019-03" db="EMBL/GenBank/DDBJ databases">
        <title>Improved annotation for the trematode Fasciola hepatica.</title>
        <authorList>
            <person name="Choi Y.-J."/>
            <person name="Martin J."/>
            <person name="Mitreva M."/>
        </authorList>
    </citation>
    <scope>NUCLEOTIDE SEQUENCE [LARGE SCALE GENOMIC DNA]</scope>
</reference>
<keyword evidence="3" id="KW-1185">Reference proteome</keyword>
<protein>
    <submittedName>
        <fullName evidence="2">Uncharacterized protein</fullName>
    </submittedName>
</protein>
<name>A0A4E0RCS9_FASHE</name>
<dbReference type="Proteomes" id="UP000230066">
    <property type="component" value="Unassembled WGS sequence"/>
</dbReference>
<dbReference type="AlphaFoldDB" id="A0A4E0RCS9"/>
<feature type="coiled-coil region" evidence="1">
    <location>
        <begin position="139"/>
        <end position="208"/>
    </location>
</feature>
<evidence type="ECO:0000313" key="3">
    <source>
        <dbReference type="Proteomes" id="UP000230066"/>
    </source>
</evidence>
<accession>A0A4E0RCS9</accession>
<feature type="coiled-coil region" evidence="1">
    <location>
        <begin position="286"/>
        <end position="313"/>
    </location>
</feature>
<feature type="coiled-coil region" evidence="1">
    <location>
        <begin position="349"/>
        <end position="383"/>
    </location>
</feature>
<organism evidence="2 3">
    <name type="scientific">Fasciola hepatica</name>
    <name type="common">Liver fluke</name>
    <dbReference type="NCBI Taxonomy" id="6192"/>
    <lineage>
        <taxon>Eukaryota</taxon>
        <taxon>Metazoa</taxon>
        <taxon>Spiralia</taxon>
        <taxon>Lophotrochozoa</taxon>
        <taxon>Platyhelminthes</taxon>
        <taxon>Trematoda</taxon>
        <taxon>Digenea</taxon>
        <taxon>Plagiorchiida</taxon>
        <taxon>Echinostomata</taxon>
        <taxon>Echinostomatoidea</taxon>
        <taxon>Fasciolidae</taxon>
        <taxon>Fasciola</taxon>
    </lineage>
</organism>
<proteinExistence type="predicted"/>
<gene>
    <name evidence="2" type="ORF">D915_010138</name>
</gene>